<keyword evidence="10" id="KW-1185">Reference proteome</keyword>
<accession>A0ABT6N585</accession>
<dbReference type="Proteomes" id="UP001160625">
    <property type="component" value="Unassembled WGS sequence"/>
</dbReference>
<evidence type="ECO:0000313" key="9">
    <source>
        <dbReference type="EMBL" id="MDH7640260.1"/>
    </source>
</evidence>
<evidence type="ECO:0000256" key="8">
    <source>
        <dbReference type="RuleBase" id="RU364100"/>
    </source>
</evidence>
<dbReference type="InterPro" id="IPR003738">
    <property type="entry name" value="SRAP"/>
</dbReference>
<dbReference type="SUPFAM" id="SSF143081">
    <property type="entry name" value="BB1717-like"/>
    <property type="match status" value="1"/>
</dbReference>
<dbReference type="EC" id="3.4.-.-" evidence="8"/>
<keyword evidence="6" id="KW-0238">DNA-binding</keyword>
<evidence type="ECO:0000256" key="7">
    <source>
        <dbReference type="ARBA" id="ARBA00023239"/>
    </source>
</evidence>
<dbReference type="PANTHER" id="PTHR13604:SF0">
    <property type="entry name" value="ABASIC SITE PROCESSING PROTEIN HMCES"/>
    <property type="match status" value="1"/>
</dbReference>
<gene>
    <name evidence="9" type="ORF">QGN17_16100</name>
</gene>
<protein>
    <recommendedName>
        <fullName evidence="8">Abasic site processing protein</fullName>
        <ecNumber evidence="8">3.4.-.-</ecNumber>
    </recommendedName>
</protein>
<dbReference type="RefSeq" id="WP_281045612.1">
    <property type="nucleotide sequence ID" value="NZ_JARYGZ010000002.1"/>
</dbReference>
<keyword evidence="2 8" id="KW-0645">Protease</keyword>
<comment type="caution">
    <text evidence="9">The sequence shown here is derived from an EMBL/GenBank/DDBJ whole genome shotgun (WGS) entry which is preliminary data.</text>
</comment>
<organism evidence="9 10">
    <name type="scientific">Sphingomonas oryzagri</name>
    <dbReference type="NCBI Taxonomy" id="3042314"/>
    <lineage>
        <taxon>Bacteria</taxon>
        <taxon>Pseudomonadati</taxon>
        <taxon>Pseudomonadota</taxon>
        <taxon>Alphaproteobacteria</taxon>
        <taxon>Sphingomonadales</taxon>
        <taxon>Sphingomonadaceae</taxon>
        <taxon>Sphingomonas</taxon>
    </lineage>
</organism>
<evidence type="ECO:0000256" key="5">
    <source>
        <dbReference type="ARBA" id="ARBA00023124"/>
    </source>
</evidence>
<keyword evidence="3" id="KW-0227">DNA damage</keyword>
<dbReference type="PANTHER" id="PTHR13604">
    <property type="entry name" value="DC12-RELATED"/>
    <property type="match status" value="1"/>
</dbReference>
<dbReference type="EMBL" id="JARYGZ010000002">
    <property type="protein sequence ID" value="MDH7640260.1"/>
    <property type="molecule type" value="Genomic_DNA"/>
</dbReference>
<reference evidence="9" key="1">
    <citation type="submission" date="2023-04" db="EMBL/GenBank/DDBJ databases">
        <title>Sphingomonas sp. MAHUQ-71 isolated from rice field.</title>
        <authorList>
            <person name="Huq M.A."/>
        </authorList>
    </citation>
    <scope>NUCLEOTIDE SEQUENCE</scope>
    <source>
        <strain evidence="9">MAHUQ-71</strain>
    </source>
</reference>
<dbReference type="Pfam" id="PF02586">
    <property type="entry name" value="SRAP"/>
    <property type="match status" value="1"/>
</dbReference>
<evidence type="ECO:0000256" key="2">
    <source>
        <dbReference type="ARBA" id="ARBA00022670"/>
    </source>
</evidence>
<evidence type="ECO:0000256" key="3">
    <source>
        <dbReference type="ARBA" id="ARBA00022763"/>
    </source>
</evidence>
<dbReference type="InterPro" id="IPR036590">
    <property type="entry name" value="SRAP-like"/>
</dbReference>
<keyword evidence="7" id="KW-0456">Lyase</keyword>
<comment type="similarity">
    <text evidence="1 8">Belongs to the SOS response-associated peptidase family.</text>
</comment>
<evidence type="ECO:0000256" key="4">
    <source>
        <dbReference type="ARBA" id="ARBA00022801"/>
    </source>
</evidence>
<evidence type="ECO:0000313" key="10">
    <source>
        <dbReference type="Proteomes" id="UP001160625"/>
    </source>
</evidence>
<dbReference type="Gene3D" id="3.90.1680.10">
    <property type="entry name" value="SOS response associated peptidase-like"/>
    <property type="match status" value="1"/>
</dbReference>
<keyword evidence="4 8" id="KW-0378">Hydrolase</keyword>
<proteinExistence type="inferred from homology"/>
<sequence length="216" mass="24460">MCNLYTERKSTAEVAAHFGVDDPMDTNAGEEVYPGAPGLVVREEEGRRVLQSMSWGWPVRLKFMKPDSKPKAINNCADIRKSMWIGFARKTQWRCLIPLTAFAEAEGPKGAMTRTWFTLKDQPIFAWAGLWRPSDEWGPVYSGVMTNANAAIAPVHDRMPVLLMPHEYEQWLHGSFDEALAFQERVFPDELIEITRTTELWSRTSKAAEAQATLAL</sequence>
<name>A0ABT6N585_9SPHN</name>
<evidence type="ECO:0000256" key="1">
    <source>
        <dbReference type="ARBA" id="ARBA00008136"/>
    </source>
</evidence>
<keyword evidence="5" id="KW-0190">Covalent protein-DNA linkage</keyword>
<evidence type="ECO:0000256" key="6">
    <source>
        <dbReference type="ARBA" id="ARBA00023125"/>
    </source>
</evidence>